<keyword evidence="6 8" id="KW-0139">CF(1)</keyword>
<comment type="caution">
    <text evidence="9">The sequence shown here is derived from an EMBL/GenBank/DDBJ whole genome shotgun (WGS) entry which is preliminary data.</text>
</comment>
<dbReference type="HAMAP" id="MF_01416">
    <property type="entry name" value="ATP_synth_delta_bact"/>
    <property type="match status" value="1"/>
</dbReference>
<dbReference type="NCBIfam" id="NF009967">
    <property type="entry name" value="PRK13430.1"/>
    <property type="match status" value="1"/>
</dbReference>
<comment type="function">
    <text evidence="8">This protein is part of the stalk that links CF(0) to CF(1). It either transmits conformational changes from CF(0) to CF(1) or is implicated in proton conduction.</text>
</comment>
<dbReference type="PROSITE" id="PS00389">
    <property type="entry name" value="ATPASE_DELTA"/>
    <property type="match status" value="1"/>
</dbReference>
<organism evidence="9 10">
    <name type="scientific">Rothia koreensis</name>
    <dbReference type="NCBI Taxonomy" id="592378"/>
    <lineage>
        <taxon>Bacteria</taxon>
        <taxon>Bacillati</taxon>
        <taxon>Actinomycetota</taxon>
        <taxon>Actinomycetes</taxon>
        <taxon>Micrococcales</taxon>
        <taxon>Micrococcaceae</taxon>
        <taxon>Rothia</taxon>
    </lineage>
</organism>
<evidence type="ECO:0000256" key="5">
    <source>
        <dbReference type="ARBA" id="ARBA00023136"/>
    </source>
</evidence>
<gene>
    <name evidence="8" type="primary">atpH</name>
    <name evidence="9" type="ORF">GMA10_02380</name>
</gene>
<comment type="subcellular location">
    <subcellularLocation>
        <location evidence="8">Cell membrane</location>
        <topology evidence="8">Peripheral membrane protein</topology>
    </subcellularLocation>
    <subcellularLocation>
        <location evidence="1">Membrane</location>
    </subcellularLocation>
</comment>
<dbReference type="AlphaFoldDB" id="A0A7K1LG51"/>
<comment type="similarity">
    <text evidence="8">Belongs to the ATPase delta chain family.</text>
</comment>
<keyword evidence="3 8" id="KW-0375">Hydrogen ion transport</keyword>
<keyword evidence="2 8" id="KW-0813">Transport</keyword>
<dbReference type="InterPro" id="IPR000711">
    <property type="entry name" value="ATPase_OSCP/dsu"/>
</dbReference>
<dbReference type="GO" id="GO:0046933">
    <property type="term" value="F:proton-transporting ATP synthase activity, rotational mechanism"/>
    <property type="evidence" value="ECO:0007669"/>
    <property type="project" value="UniProtKB-UniRule"/>
</dbReference>
<evidence type="ECO:0000256" key="6">
    <source>
        <dbReference type="ARBA" id="ARBA00023196"/>
    </source>
</evidence>
<dbReference type="InterPro" id="IPR020781">
    <property type="entry name" value="ATPase_OSCP/d_CS"/>
</dbReference>
<accession>A0A7K1LG51</accession>
<dbReference type="GO" id="GO:0005886">
    <property type="term" value="C:plasma membrane"/>
    <property type="evidence" value="ECO:0007669"/>
    <property type="project" value="UniProtKB-SubCell"/>
</dbReference>
<keyword evidence="10" id="KW-1185">Reference proteome</keyword>
<keyword evidence="8" id="KW-1003">Cell membrane</keyword>
<dbReference type="Proteomes" id="UP000462152">
    <property type="component" value="Unassembled WGS sequence"/>
</dbReference>
<keyword evidence="4 8" id="KW-0406">Ion transport</keyword>
<reference evidence="9 10" key="1">
    <citation type="submission" date="2019-12" db="EMBL/GenBank/DDBJ databases">
        <authorList>
            <person name="Li J."/>
            <person name="Shi Y."/>
            <person name="Xu G."/>
            <person name="Xiao D."/>
            <person name="Ran X."/>
        </authorList>
    </citation>
    <scope>NUCLEOTIDE SEQUENCE [LARGE SCALE GENOMIC DNA]</scope>
    <source>
        <strain evidence="9 10">JCM 15915</strain>
    </source>
</reference>
<dbReference type="PRINTS" id="PR00125">
    <property type="entry name" value="ATPASEDELTA"/>
</dbReference>
<dbReference type="OrthoDB" id="5242917at2"/>
<evidence type="ECO:0000256" key="4">
    <source>
        <dbReference type="ARBA" id="ARBA00023065"/>
    </source>
</evidence>
<evidence type="ECO:0000256" key="8">
    <source>
        <dbReference type="HAMAP-Rule" id="MF_01416"/>
    </source>
</evidence>
<protein>
    <recommendedName>
        <fullName evidence="8">ATP synthase subunit delta</fullName>
    </recommendedName>
    <alternativeName>
        <fullName evidence="8">ATP synthase F(1) sector subunit delta</fullName>
    </alternativeName>
    <alternativeName>
        <fullName evidence="8">F-type ATPase subunit delta</fullName>
        <shortName evidence="8">F-ATPase subunit delta</shortName>
    </alternativeName>
</protein>
<dbReference type="EMBL" id="WOGT01000001">
    <property type="protein sequence ID" value="MUN54080.1"/>
    <property type="molecule type" value="Genomic_DNA"/>
</dbReference>
<dbReference type="PANTHER" id="PTHR11910">
    <property type="entry name" value="ATP SYNTHASE DELTA CHAIN"/>
    <property type="match status" value="1"/>
</dbReference>
<dbReference type="GO" id="GO:0045259">
    <property type="term" value="C:proton-transporting ATP synthase complex"/>
    <property type="evidence" value="ECO:0007669"/>
    <property type="project" value="UniProtKB-KW"/>
</dbReference>
<evidence type="ECO:0000256" key="7">
    <source>
        <dbReference type="ARBA" id="ARBA00023310"/>
    </source>
</evidence>
<proteinExistence type="inferred from homology"/>
<evidence type="ECO:0000256" key="2">
    <source>
        <dbReference type="ARBA" id="ARBA00022448"/>
    </source>
</evidence>
<keyword evidence="7 8" id="KW-0066">ATP synthesis</keyword>
<sequence>MAGVSTESLTKLSRLFEQRFSTEANASMSEELFSVADLVDNNGALRRGLTDPSREQEVRGKIASSVLEGKVYPAVRESVARAAEARWSAERELGDALEHLGVLAAAFAAENRAGKDALSEVIDDVLDFSKAVQASPEIQTALTDQRADASAKKQLAARISPARTEEGRLLIDQIVEHPRGVLPADLAEKFAGILVSLSQRFIAKVTTSVPLDDQRLDRLEKAISGVYQRDMTLDVTVDPDVVGGIKVQVGDEVIDGTMSTRIANLDQTLSAS</sequence>
<evidence type="ECO:0000256" key="3">
    <source>
        <dbReference type="ARBA" id="ARBA00022781"/>
    </source>
</evidence>
<evidence type="ECO:0000313" key="9">
    <source>
        <dbReference type="EMBL" id="MUN54080.1"/>
    </source>
</evidence>
<dbReference type="RefSeq" id="WP_129314165.1">
    <property type="nucleotide sequence ID" value="NZ_NOIQ01000001.1"/>
</dbReference>
<comment type="function">
    <text evidence="8">F(1)F(0) ATP synthase produces ATP from ADP in the presence of a proton or sodium gradient. F-type ATPases consist of two structural domains, F(1) containing the extramembraneous catalytic core and F(0) containing the membrane proton channel, linked together by a central stalk and a peripheral stalk. During catalysis, ATP synthesis in the catalytic domain of F(1) is coupled via a rotary mechanism of the central stalk subunits to proton translocation.</text>
</comment>
<dbReference type="Pfam" id="PF00213">
    <property type="entry name" value="OSCP"/>
    <property type="match status" value="1"/>
</dbReference>
<evidence type="ECO:0000256" key="1">
    <source>
        <dbReference type="ARBA" id="ARBA00004370"/>
    </source>
</evidence>
<name>A0A7K1LG51_9MICC</name>
<keyword evidence="5 8" id="KW-0472">Membrane</keyword>
<evidence type="ECO:0000313" key="10">
    <source>
        <dbReference type="Proteomes" id="UP000462152"/>
    </source>
</evidence>